<evidence type="ECO:0000313" key="2">
    <source>
        <dbReference type="EMBL" id="GIX91874.1"/>
    </source>
</evidence>
<gene>
    <name evidence="2" type="ORF">CEXT_2421</name>
</gene>
<proteinExistence type="predicted"/>
<keyword evidence="1" id="KW-0812">Transmembrane</keyword>
<feature type="transmembrane region" description="Helical" evidence="1">
    <location>
        <begin position="44"/>
        <end position="62"/>
    </location>
</feature>
<feature type="transmembrane region" description="Helical" evidence="1">
    <location>
        <begin position="93"/>
        <end position="115"/>
    </location>
</feature>
<reference evidence="2 3" key="1">
    <citation type="submission" date="2021-06" db="EMBL/GenBank/DDBJ databases">
        <title>Caerostris extrusa draft genome.</title>
        <authorList>
            <person name="Kono N."/>
            <person name="Arakawa K."/>
        </authorList>
    </citation>
    <scope>NUCLEOTIDE SEQUENCE [LARGE SCALE GENOMIC DNA]</scope>
</reference>
<name>A0AAV4P7H6_CAEEX</name>
<accession>A0AAV4P7H6</accession>
<sequence length="141" mass="15885">MDRVINKNVSSLPVAVFISFALVRFLWCPHAGEMSDASPFCVPHKSGLLFLPTFFFGVFPLGDDMRVNQHDEEMVTFLLATLDVIRKPLMGKALGLTFSIRFFFFSVLFLSPHLFRLLSSVLYGTHTREKCPTLLPSLCAP</sequence>
<keyword evidence="3" id="KW-1185">Reference proteome</keyword>
<feature type="transmembrane region" description="Helical" evidence="1">
    <location>
        <begin position="12"/>
        <end position="32"/>
    </location>
</feature>
<comment type="caution">
    <text evidence="2">The sequence shown here is derived from an EMBL/GenBank/DDBJ whole genome shotgun (WGS) entry which is preliminary data.</text>
</comment>
<evidence type="ECO:0000256" key="1">
    <source>
        <dbReference type="SAM" id="Phobius"/>
    </source>
</evidence>
<dbReference type="AlphaFoldDB" id="A0AAV4P7H6"/>
<keyword evidence="1" id="KW-1133">Transmembrane helix</keyword>
<evidence type="ECO:0000313" key="3">
    <source>
        <dbReference type="Proteomes" id="UP001054945"/>
    </source>
</evidence>
<dbReference type="Proteomes" id="UP001054945">
    <property type="component" value="Unassembled WGS sequence"/>
</dbReference>
<protein>
    <submittedName>
        <fullName evidence="2">Uncharacterized protein</fullName>
    </submittedName>
</protein>
<keyword evidence="1" id="KW-0472">Membrane</keyword>
<dbReference type="EMBL" id="BPLR01021624">
    <property type="protein sequence ID" value="GIX91874.1"/>
    <property type="molecule type" value="Genomic_DNA"/>
</dbReference>
<organism evidence="2 3">
    <name type="scientific">Caerostris extrusa</name>
    <name type="common">Bark spider</name>
    <name type="synonym">Caerostris bankana</name>
    <dbReference type="NCBI Taxonomy" id="172846"/>
    <lineage>
        <taxon>Eukaryota</taxon>
        <taxon>Metazoa</taxon>
        <taxon>Ecdysozoa</taxon>
        <taxon>Arthropoda</taxon>
        <taxon>Chelicerata</taxon>
        <taxon>Arachnida</taxon>
        <taxon>Araneae</taxon>
        <taxon>Araneomorphae</taxon>
        <taxon>Entelegynae</taxon>
        <taxon>Araneoidea</taxon>
        <taxon>Araneidae</taxon>
        <taxon>Caerostris</taxon>
    </lineage>
</organism>